<dbReference type="InterPro" id="IPR013332">
    <property type="entry name" value="KPR_N"/>
</dbReference>
<dbReference type="SUPFAM" id="SSF51735">
    <property type="entry name" value="NAD(P)-binding Rossmann-fold domains"/>
    <property type="match status" value="1"/>
</dbReference>
<dbReference type="EC" id="1.1.1.169" evidence="4"/>
<protein>
    <recommendedName>
        <fullName evidence="4">2-dehydropantoate 2-reductase</fullName>
        <ecNumber evidence="4">1.1.1.169</ecNumber>
    </recommendedName>
    <alternativeName>
        <fullName evidence="4">Ketopantoate reductase</fullName>
    </alternativeName>
</protein>
<dbReference type="GO" id="GO:0015940">
    <property type="term" value="P:pantothenate biosynthetic process"/>
    <property type="evidence" value="ECO:0007669"/>
    <property type="project" value="UniProtKB-UniPathway"/>
</dbReference>
<dbReference type="Gene3D" id="1.10.1040.10">
    <property type="entry name" value="N-(1-d-carboxylethyl)-l-norvaline Dehydrogenase, domain 2"/>
    <property type="match status" value="1"/>
</dbReference>
<dbReference type="RefSeq" id="WP_142117856.1">
    <property type="nucleotide sequence ID" value="NZ_BAAASV010000002.1"/>
</dbReference>
<organism evidence="8 9">
    <name type="scientific">Rarobacter faecitabidus</name>
    <dbReference type="NCBI Taxonomy" id="13243"/>
    <lineage>
        <taxon>Bacteria</taxon>
        <taxon>Bacillati</taxon>
        <taxon>Actinomycetota</taxon>
        <taxon>Actinomycetes</taxon>
        <taxon>Micrococcales</taxon>
        <taxon>Rarobacteraceae</taxon>
        <taxon>Rarobacter</taxon>
    </lineage>
</organism>
<dbReference type="Proteomes" id="UP000315389">
    <property type="component" value="Unassembled WGS sequence"/>
</dbReference>
<evidence type="ECO:0000256" key="1">
    <source>
        <dbReference type="ARBA" id="ARBA00007870"/>
    </source>
</evidence>
<dbReference type="AlphaFoldDB" id="A0A542ZT93"/>
<evidence type="ECO:0000313" key="8">
    <source>
        <dbReference type="EMBL" id="TQL63578.1"/>
    </source>
</evidence>
<comment type="pathway">
    <text evidence="4">Cofactor biosynthesis; (R)-pantothenate biosynthesis; (R)-pantoate from 3-methyl-2-oxobutanoate: step 2/2.</text>
</comment>
<dbReference type="InterPro" id="IPR036291">
    <property type="entry name" value="NAD(P)-bd_dom_sf"/>
</dbReference>
<dbReference type="GO" id="GO:0005737">
    <property type="term" value="C:cytoplasm"/>
    <property type="evidence" value="ECO:0007669"/>
    <property type="project" value="TreeGrafter"/>
</dbReference>
<keyword evidence="4" id="KW-0566">Pantothenate biosynthesis</keyword>
<sequence>MDITIIGAGGLGAYYAAVLQRAGAEVQLAVTPRHLAPIREHGIRVLTDRDEFSVAPAAVTDQAGDLLPTPIVINTVKTYQLDATIDEVRSALAPGGIVVTLQNGVTAPGRLQGLLGDGVVVPGLTGIVSAITDPGRVRQRGPRPFVTLGSMPLAAPRSRESDERATENSSATHPLVTELAEWLERAGCRAQATPDITRALWKKFMLISTMSGVGTLCRAELGEWRDFEPTRQLLRQSLHEVRAVANAHGILLTDADEAEVADQLDGAAPSATASMQRDLMAGHRSELSDQSGAVVRLAAEVEVEVPLHTTITRVLSLYASRGHV</sequence>
<evidence type="ECO:0000259" key="6">
    <source>
        <dbReference type="Pfam" id="PF02558"/>
    </source>
</evidence>
<dbReference type="OrthoDB" id="9793586at2"/>
<dbReference type="SUPFAM" id="SSF48179">
    <property type="entry name" value="6-phosphogluconate dehydrogenase C-terminal domain-like"/>
    <property type="match status" value="1"/>
</dbReference>
<evidence type="ECO:0000256" key="2">
    <source>
        <dbReference type="ARBA" id="ARBA00022857"/>
    </source>
</evidence>
<dbReference type="NCBIfam" id="TIGR00745">
    <property type="entry name" value="apbA_panE"/>
    <property type="match status" value="1"/>
</dbReference>
<evidence type="ECO:0000256" key="3">
    <source>
        <dbReference type="ARBA" id="ARBA00023002"/>
    </source>
</evidence>
<dbReference type="InterPro" id="IPR003710">
    <property type="entry name" value="ApbA"/>
</dbReference>
<evidence type="ECO:0000259" key="7">
    <source>
        <dbReference type="Pfam" id="PF08546"/>
    </source>
</evidence>
<dbReference type="PANTHER" id="PTHR21708:SF26">
    <property type="entry name" value="2-DEHYDROPANTOATE 2-REDUCTASE"/>
    <property type="match status" value="1"/>
</dbReference>
<name>A0A542ZT93_RARFA</name>
<dbReference type="GO" id="GO:0008677">
    <property type="term" value="F:2-dehydropantoate 2-reductase activity"/>
    <property type="evidence" value="ECO:0007669"/>
    <property type="project" value="UniProtKB-EC"/>
</dbReference>
<gene>
    <name evidence="8" type="ORF">FB461_0040</name>
</gene>
<evidence type="ECO:0000256" key="4">
    <source>
        <dbReference type="RuleBase" id="RU362068"/>
    </source>
</evidence>
<comment type="caution">
    <text evidence="8">The sequence shown here is derived from an EMBL/GenBank/DDBJ whole genome shotgun (WGS) entry which is preliminary data.</text>
</comment>
<dbReference type="InterPro" id="IPR013752">
    <property type="entry name" value="KPA_reductase"/>
</dbReference>
<dbReference type="PANTHER" id="PTHR21708">
    <property type="entry name" value="PROBABLE 2-DEHYDROPANTOATE 2-REDUCTASE"/>
    <property type="match status" value="1"/>
</dbReference>
<dbReference type="EMBL" id="VFOS01000001">
    <property type="protein sequence ID" value="TQL63578.1"/>
    <property type="molecule type" value="Genomic_DNA"/>
</dbReference>
<dbReference type="InterPro" id="IPR008927">
    <property type="entry name" value="6-PGluconate_DH-like_C_sf"/>
</dbReference>
<proteinExistence type="inferred from homology"/>
<feature type="region of interest" description="Disordered" evidence="5">
    <location>
        <begin position="152"/>
        <end position="171"/>
    </location>
</feature>
<feature type="domain" description="Ketopantoate reductase N-terminal" evidence="6">
    <location>
        <begin position="3"/>
        <end position="150"/>
    </location>
</feature>
<comment type="similarity">
    <text evidence="1 4">Belongs to the ketopantoate reductase family.</text>
</comment>
<feature type="domain" description="Ketopantoate reductase C-terminal" evidence="7">
    <location>
        <begin position="195"/>
        <end position="317"/>
    </location>
</feature>
<dbReference type="InterPro" id="IPR013328">
    <property type="entry name" value="6PGD_dom2"/>
</dbReference>
<keyword evidence="2 4" id="KW-0521">NADP</keyword>
<comment type="function">
    <text evidence="4">Catalyzes the NADPH-dependent reduction of ketopantoate into pantoic acid.</text>
</comment>
<dbReference type="Pfam" id="PF02558">
    <property type="entry name" value="ApbA"/>
    <property type="match status" value="1"/>
</dbReference>
<keyword evidence="9" id="KW-1185">Reference proteome</keyword>
<dbReference type="InterPro" id="IPR051402">
    <property type="entry name" value="KPR-Related"/>
</dbReference>
<comment type="catalytic activity">
    <reaction evidence="4">
        <text>(R)-pantoate + NADP(+) = 2-dehydropantoate + NADPH + H(+)</text>
        <dbReference type="Rhea" id="RHEA:16233"/>
        <dbReference type="ChEBI" id="CHEBI:11561"/>
        <dbReference type="ChEBI" id="CHEBI:15378"/>
        <dbReference type="ChEBI" id="CHEBI:15980"/>
        <dbReference type="ChEBI" id="CHEBI:57783"/>
        <dbReference type="ChEBI" id="CHEBI:58349"/>
        <dbReference type="EC" id="1.1.1.169"/>
    </reaction>
</comment>
<evidence type="ECO:0000313" key="9">
    <source>
        <dbReference type="Proteomes" id="UP000315389"/>
    </source>
</evidence>
<dbReference type="Pfam" id="PF08546">
    <property type="entry name" value="ApbA_C"/>
    <property type="match status" value="1"/>
</dbReference>
<evidence type="ECO:0000256" key="5">
    <source>
        <dbReference type="SAM" id="MobiDB-lite"/>
    </source>
</evidence>
<feature type="compositionally biased region" description="Basic and acidic residues" evidence="5">
    <location>
        <begin position="157"/>
        <end position="166"/>
    </location>
</feature>
<reference evidence="8 9" key="1">
    <citation type="submission" date="2019-06" db="EMBL/GenBank/DDBJ databases">
        <title>Sequencing the genomes of 1000 actinobacteria strains.</title>
        <authorList>
            <person name="Klenk H.-P."/>
        </authorList>
    </citation>
    <scope>NUCLEOTIDE SEQUENCE [LARGE SCALE GENOMIC DNA]</scope>
    <source>
        <strain evidence="8 9">DSM 4813</strain>
    </source>
</reference>
<keyword evidence="3 4" id="KW-0560">Oxidoreductase</keyword>
<accession>A0A542ZT93</accession>
<dbReference type="UniPathway" id="UPA00028">
    <property type="reaction ID" value="UER00004"/>
</dbReference>
<dbReference type="Gene3D" id="3.40.50.720">
    <property type="entry name" value="NAD(P)-binding Rossmann-like Domain"/>
    <property type="match status" value="1"/>
</dbReference>